<organism evidence="1 2">
    <name type="scientific">Paenibacillus polymyxa (strain SC2)</name>
    <name type="common">Bacillus polymyxa</name>
    <dbReference type="NCBI Taxonomy" id="886882"/>
    <lineage>
        <taxon>Bacteria</taxon>
        <taxon>Bacillati</taxon>
        <taxon>Bacillota</taxon>
        <taxon>Bacilli</taxon>
        <taxon>Bacillales</taxon>
        <taxon>Paenibacillaceae</taxon>
        <taxon>Paenibacillus</taxon>
    </lineage>
</organism>
<reference evidence="1 2" key="1">
    <citation type="journal article" date="2011" name="J. Bacteriol.">
        <title>Complete genome sequence of Paenibacillus polymyxa SC2, a strain of plant growth-promoting Rhizobacterium with broad-spectrum antimicrobial activity.</title>
        <authorList>
            <person name="Ma M."/>
            <person name="Wang C."/>
            <person name="Ding Y."/>
            <person name="Li L."/>
            <person name="Shen D."/>
            <person name="Jiang X."/>
            <person name="Guan D."/>
            <person name="Cao F."/>
            <person name="Chen H."/>
            <person name="Feng R."/>
            <person name="Wang X."/>
            <person name="Ge Y."/>
            <person name="Yao L."/>
            <person name="Bing X."/>
            <person name="Yang X."/>
            <person name="Li J."/>
            <person name="Du B."/>
        </authorList>
    </citation>
    <scope>NUCLEOTIDE SEQUENCE [LARGE SCALE GENOMIC DNA]</scope>
    <source>
        <strain evidence="1 2">SC2</strain>
        <plasmid evidence="2">pSC2</plasmid>
    </source>
</reference>
<dbReference type="HOGENOM" id="CLU_2634785_0_0_9"/>
<evidence type="ECO:0000313" key="1">
    <source>
        <dbReference type="EMBL" id="AKA44402.1"/>
    </source>
</evidence>
<accession>A0A0D5ZD04</accession>
<dbReference type="EMBL" id="CP002214">
    <property type="protein sequence ID" value="AKA44402.1"/>
    <property type="molecule type" value="Genomic_DNA"/>
</dbReference>
<name>A0A0D5ZD04_PAEPS</name>
<dbReference type="Proteomes" id="UP000006868">
    <property type="component" value="Plasmid pSC2"/>
</dbReference>
<keyword evidence="1" id="KW-0614">Plasmid</keyword>
<geneLocation type="plasmid" evidence="1 2">
    <name>pSC2</name>
</geneLocation>
<proteinExistence type="predicted"/>
<evidence type="ECO:0000313" key="2">
    <source>
        <dbReference type="Proteomes" id="UP000006868"/>
    </source>
</evidence>
<sequence length="77" mass="8632">MTIEVDSKLIIGINRSLNSRLENKSELCFECGSQLDECCKNNVIQGSNKKTIYGYLCCSCKSENEALDDDLANDFNE</sequence>
<dbReference type="KEGG" id="ppm:PPSC2_28695"/>
<dbReference type="PATRIC" id="fig|886882.15.peg.6089"/>
<dbReference type="AlphaFoldDB" id="A0A0D5ZD04"/>
<gene>
    <name evidence="1" type="ORF">PPSC2_28695</name>
</gene>
<protein>
    <submittedName>
        <fullName evidence="1">Uncharacterized protein</fullName>
    </submittedName>
</protein>